<keyword evidence="8" id="KW-1185">Reference proteome</keyword>
<reference evidence="7 8" key="1">
    <citation type="submission" date="2018-02" db="EMBL/GenBank/DDBJ databases">
        <title>Sphingobacterium KA21.</title>
        <authorList>
            <person name="Vasarhelyi B.M."/>
            <person name="Deshmukh S."/>
            <person name="Balint B."/>
            <person name="Kukolya J."/>
        </authorList>
    </citation>
    <scope>NUCLEOTIDE SEQUENCE [LARGE SCALE GENOMIC DNA]</scope>
    <source>
        <strain evidence="7 8">Ka21</strain>
    </source>
</reference>
<evidence type="ECO:0000256" key="1">
    <source>
        <dbReference type="ARBA" id="ARBA00010641"/>
    </source>
</evidence>
<dbReference type="InterPro" id="IPR014284">
    <property type="entry name" value="RNA_pol_sigma-70_dom"/>
</dbReference>
<dbReference type="SUPFAM" id="SSF88659">
    <property type="entry name" value="Sigma3 and sigma4 domains of RNA polymerase sigma factors"/>
    <property type="match status" value="1"/>
</dbReference>
<dbReference type="CDD" id="cd06171">
    <property type="entry name" value="Sigma70_r4"/>
    <property type="match status" value="1"/>
</dbReference>
<dbReference type="InterPro" id="IPR013325">
    <property type="entry name" value="RNA_pol_sigma_r2"/>
</dbReference>
<dbReference type="PANTHER" id="PTHR43133">
    <property type="entry name" value="RNA POLYMERASE ECF-TYPE SIGMA FACTO"/>
    <property type="match status" value="1"/>
</dbReference>
<comment type="caution">
    <text evidence="7">The sequence shown here is derived from an EMBL/GenBank/DDBJ whole genome shotgun (WGS) entry which is preliminary data.</text>
</comment>
<comment type="similarity">
    <text evidence="1">Belongs to the sigma-70 factor family. ECF subfamily.</text>
</comment>
<evidence type="ECO:0000259" key="5">
    <source>
        <dbReference type="Pfam" id="PF04542"/>
    </source>
</evidence>
<dbReference type="Pfam" id="PF04542">
    <property type="entry name" value="Sigma70_r2"/>
    <property type="match status" value="1"/>
</dbReference>
<dbReference type="InterPro" id="IPR013324">
    <property type="entry name" value="RNA_pol_sigma_r3/r4-like"/>
</dbReference>
<dbReference type="Gene3D" id="1.10.1740.10">
    <property type="match status" value="1"/>
</dbReference>
<dbReference type="SUPFAM" id="SSF88946">
    <property type="entry name" value="Sigma2 domain of RNA polymerase sigma factors"/>
    <property type="match status" value="1"/>
</dbReference>
<evidence type="ECO:0000313" key="7">
    <source>
        <dbReference type="EMBL" id="MBE8721998.1"/>
    </source>
</evidence>
<dbReference type="Gene3D" id="1.10.10.10">
    <property type="entry name" value="Winged helix-like DNA-binding domain superfamily/Winged helix DNA-binding domain"/>
    <property type="match status" value="1"/>
</dbReference>
<sequence>MGKFRPVQIDHSLLDALRIGSESALDTILKKHGRKLLYFAQSIVKKPEIAEEVVVDSMVKLWEHRETFETSDSVSAFLYVVIKNLGINYIKSSYASREYDYELTETLESLDPDAYAKIVRTELLQSIYDEVSKLPEKQREVFKLTYFEELGTEEICEKLNMSAPAVFTNRFRALESLRLVFKEKNMWLGLVVLQMLLSKH</sequence>
<evidence type="ECO:0000313" key="8">
    <source>
        <dbReference type="Proteomes" id="UP000618319"/>
    </source>
</evidence>
<name>A0ABR9T9H3_9SPHI</name>
<feature type="domain" description="RNA polymerase sigma factor 70 region 4 type 2" evidence="6">
    <location>
        <begin position="125"/>
        <end position="177"/>
    </location>
</feature>
<keyword evidence="2" id="KW-0805">Transcription regulation</keyword>
<evidence type="ECO:0000256" key="4">
    <source>
        <dbReference type="ARBA" id="ARBA00023163"/>
    </source>
</evidence>
<dbReference type="NCBIfam" id="TIGR02937">
    <property type="entry name" value="sigma70-ECF"/>
    <property type="match status" value="1"/>
</dbReference>
<keyword evidence="3" id="KW-0731">Sigma factor</keyword>
<evidence type="ECO:0000256" key="2">
    <source>
        <dbReference type="ARBA" id="ARBA00023015"/>
    </source>
</evidence>
<evidence type="ECO:0000256" key="3">
    <source>
        <dbReference type="ARBA" id="ARBA00023082"/>
    </source>
</evidence>
<dbReference type="Proteomes" id="UP000618319">
    <property type="component" value="Unassembled WGS sequence"/>
</dbReference>
<dbReference type="RefSeq" id="WP_196939910.1">
    <property type="nucleotide sequence ID" value="NZ_MU158690.1"/>
</dbReference>
<gene>
    <name evidence="7" type="ORF">C4F40_14810</name>
</gene>
<dbReference type="PANTHER" id="PTHR43133:SF46">
    <property type="entry name" value="RNA POLYMERASE SIGMA-70 FACTOR ECF SUBFAMILY"/>
    <property type="match status" value="1"/>
</dbReference>
<keyword evidence="4" id="KW-0804">Transcription</keyword>
<dbReference type="EMBL" id="PSKQ01000022">
    <property type="protein sequence ID" value="MBE8721998.1"/>
    <property type="molecule type" value="Genomic_DNA"/>
</dbReference>
<protein>
    <recommendedName>
        <fullName evidence="9">RNA polymerase subunit sigma-70</fullName>
    </recommendedName>
</protein>
<organism evidence="7 8">
    <name type="scientific">Sphingobacterium pedocola</name>
    <dbReference type="NCBI Taxonomy" id="2082722"/>
    <lineage>
        <taxon>Bacteria</taxon>
        <taxon>Pseudomonadati</taxon>
        <taxon>Bacteroidota</taxon>
        <taxon>Sphingobacteriia</taxon>
        <taxon>Sphingobacteriales</taxon>
        <taxon>Sphingobacteriaceae</taxon>
        <taxon>Sphingobacterium</taxon>
    </lineage>
</organism>
<dbReference type="InterPro" id="IPR007627">
    <property type="entry name" value="RNA_pol_sigma70_r2"/>
</dbReference>
<feature type="domain" description="RNA polymerase sigma-70 region 2" evidence="5">
    <location>
        <begin position="30"/>
        <end position="92"/>
    </location>
</feature>
<evidence type="ECO:0008006" key="9">
    <source>
        <dbReference type="Google" id="ProtNLM"/>
    </source>
</evidence>
<dbReference type="Pfam" id="PF08281">
    <property type="entry name" value="Sigma70_r4_2"/>
    <property type="match status" value="1"/>
</dbReference>
<dbReference type="InterPro" id="IPR039425">
    <property type="entry name" value="RNA_pol_sigma-70-like"/>
</dbReference>
<proteinExistence type="inferred from homology"/>
<dbReference type="InterPro" id="IPR036388">
    <property type="entry name" value="WH-like_DNA-bd_sf"/>
</dbReference>
<accession>A0ABR9T9H3</accession>
<evidence type="ECO:0000259" key="6">
    <source>
        <dbReference type="Pfam" id="PF08281"/>
    </source>
</evidence>
<dbReference type="InterPro" id="IPR013249">
    <property type="entry name" value="RNA_pol_sigma70_r4_t2"/>
</dbReference>